<organism evidence="2 4">
    <name type="scientific">Moritella viscosa</name>
    <dbReference type="NCBI Taxonomy" id="80854"/>
    <lineage>
        <taxon>Bacteria</taxon>
        <taxon>Pseudomonadati</taxon>
        <taxon>Pseudomonadota</taxon>
        <taxon>Gammaproteobacteria</taxon>
        <taxon>Alteromonadales</taxon>
        <taxon>Moritellaceae</taxon>
        <taxon>Moritella</taxon>
    </lineage>
</organism>
<name>A0A090ID83_9GAMM</name>
<dbReference type="EMBL" id="FPLJ01000035">
    <property type="protein sequence ID" value="SGY87542.1"/>
    <property type="molecule type" value="Genomic_DNA"/>
</dbReference>
<dbReference type="HOGENOM" id="CLU_563489_0_0_6"/>
<dbReference type="PATRIC" id="fig|80854.5.peg.2088"/>
<proteinExistence type="predicted"/>
<dbReference type="Proteomes" id="UP000182660">
    <property type="component" value="Unassembled WGS sequence"/>
</dbReference>
<gene>
    <name evidence="1" type="ORF">MT2528_1299</name>
    <name evidence="2" type="ORF">NVI5450_1469</name>
</gene>
<evidence type="ECO:0000313" key="3">
    <source>
        <dbReference type="Proteomes" id="UP000182660"/>
    </source>
</evidence>
<dbReference type="GeneID" id="61295211"/>
<evidence type="ECO:0000313" key="1">
    <source>
        <dbReference type="EMBL" id="SGY87542.1"/>
    </source>
</evidence>
<accession>A0A090ID83</accession>
<reference evidence="2 4" key="2">
    <citation type="submission" date="2016-11" db="EMBL/GenBank/DDBJ databases">
        <authorList>
            <person name="Jaros S."/>
            <person name="Januszkiewicz K."/>
            <person name="Wedrychowicz H."/>
        </authorList>
    </citation>
    <scope>NUCLEOTIDE SEQUENCE [LARGE SCALE GENOMIC DNA]</scope>
    <source>
        <strain evidence="2">NVI 5450</strain>
    </source>
</reference>
<reference evidence="1 3" key="1">
    <citation type="submission" date="2016-11" db="EMBL/GenBank/DDBJ databases">
        <authorList>
            <person name="Klemetsen T."/>
        </authorList>
    </citation>
    <scope>NUCLEOTIDE SEQUENCE [LARGE SCALE GENOMIC DNA]</scope>
    <source>
        <strain evidence="1">MT 2528</strain>
    </source>
</reference>
<sequence length="410" mass="47064">MDVSLRKYPYPYRAMLSICSDLDETPNKEIYFETARYLNTSEDTLLGKGVDLEVGNTIYFDMPDHNFSYTNADDDGRNKIQLLIESGHIDCLHSFGDFVDSRSRIEVCWSEIQKGERKIEVWIDHAQAPTNLDHDIMQGSGSIKGAKAYHTDLTVQTGALPFIWKGRVTSIVAQNTRRCYAGLFNKGDKIQSIKTILLEFIKGWLARFGSKKYAMHKDNKVLRRALLLDGTNVIEFMRCNPSWGGVSVFDSVRGIDQVLTKPVLDTLVKNKGCSVLYSHLGKVFSKEVPFQDKTRNAFELLANYQRHKQILTATTRRLLGYNRTIEELCFDVKMINGETHIYLETVYAGEDLNGLTWYVSEPEKTYLYVNGVKYENLIINEKDYLGKMSISIKWECLTFPNMDILDEREK</sequence>
<dbReference type="KEGG" id="mvs:MVIS_1955"/>
<evidence type="ECO:0000313" key="2">
    <source>
        <dbReference type="EMBL" id="SGY93336.1"/>
    </source>
</evidence>
<dbReference type="STRING" id="80854.MVIS_1955"/>
<dbReference type="OrthoDB" id="5540948at2"/>
<dbReference type="Proteomes" id="UP000183794">
    <property type="component" value="Unassembled WGS sequence"/>
</dbReference>
<evidence type="ECO:0000313" key="4">
    <source>
        <dbReference type="Proteomes" id="UP000183794"/>
    </source>
</evidence>
<dbReference type="EMBL" id="FPLD01000045">
    <property type="protein sequence ID" value="SGY93336.1"/>
    <property type="molecule type" value="Genomic_DNA"/>
</dbReference>
<keyword evidence="3" id="KW-1185">Reference proteome</keyword>
<dbReference type="RefSeq" id="WP_045110212.1">
    <property type="nucleotide sequence ID" value="NZ_CAWQZC010000105.1"/>
</dbReference>
<dbReference type="AlphaFoldDB" id="A0A090ID83"/>
<protein>
    <submittedName>
        <fullName evidence="2">Uncharacterized protein</fullName>
    </submittedName>
</protein>